<gene>
    <name evidence="1" type="ORF">MENTE1834_LOCUS31675</name>
</gene>
<organism evidence="1 2">
    <name type="scientific">Meloidogyne enterolobii</name>
    <name type="common">Root-knot nematode worm</name>
    <name type="synonym">Meloidogyne mayaguensis</name>
    <dbReference type="NCBI Taxonomy" id="390850"/>
    <lineage>
        <taxon>Eukaryota</taxon>
        <taxon>Metazoa</taxon>
        <taxon>Ecdysozoa</taxon>
        <taxon>Nematoda</taxon>
        <taxon>Chromadorea</taxon>
        <taxon>Rhabditida</taxon>
        <taxon>Tylenchina</taxon>
        <taxon>Tylenchomorpha</taxon>
        <taxon>Tylenchoidea</taxon>
        <taxon>Meloidogynidae</taxon>
        <taxon>Meloidogyninae</taxon>
        <taxon>Meloidogyne</taxon>
    </lineage>
</organism>
<name>A0ACB0ZYP9_MELEN</name>
<proteinExistence type="predicted"/>
<protein>
    <submittedName>
        <fullName evidence="1">Uncharacterized protein</fullName>
    </submittedName>
</protein>
<sequence>MTVPTHLYLRDLSSCFNLGCYLWDTDGKMYYDCISGQSVLNQGHCHPRLVKVMQDQCQQLTLTSRALYTTALGEYAEYLTKLFGYQKMMPMNSGKNKYVNSR</sequence>
<dbReference type="Proteomes" id="UP001497535">
    <property type="component" value="Unassembled WGS sequence"/>
</dbReference>
<dbReference type="EMBL" id="CAVMJV010000053">
    <property type="protein sequence ID" value="CAK5084285.1"/>
    <property type="molecule type" value="Genomic_DNA"/>
</dbReference>
<comment type="caution">
    <text evidence="1">The sequence shown here is derived from an EMBL/GenBank/DDBJ whole genome shotgun (WGS) entry which is preliminary data.</text>
</comment>
<reference evidence="1" key="1">
    <citation type="submission" date="2023-11" db="EMBL/GenBank/DDBJ databases">
        <authorList>
            <person name="Poullet M."/>
        </authorList>
    </citation>
    <scope>NUCLEOTIDE SEQUENCE</scope>
    <source>
        <strain evidence="1">E1834</strain>
    </source>
</reference>
<keyword evidence="2" id="KW-1185">Reference proteome</keyword>
<evidence type="ECO:0000313" key="1">
    <source>
        <dbReference type="EMBL" id="CAK5084285.1"/>
    </source>
</evidence>
<evidence type="ECO:0000313" key="2">
    <source>
        <dbReference type="Proteomes" id="UP001497535"/>
    </source>
</evidence>
<accession>A0ACB0ZYP9</accession>